<protein>
    <recommendedName>
        <fullName evidence="3">N-acetylglucosamine-6-phosphate deacetylase</fullName>
        <ecNumber evidence="2">3.5.1.25</ecNumber>
    </recommendedName>
</protein>
<dbReference type="Proteomes" id="UP000297776">
    <property type="component" value="Unassembled WGS sequence"/>
</dbReference>
<name>A0A4Y8LCM8_9BACL</name>
<keyword evidence="4 10" id="KW-0479">Metal-binding</keyword>
<dbReference type="NCBIfam" id="TIGR00221">
    <property type="entry name" value="nagA"/>
    <property type="match status" value="1"/>
</dbReference>
<dbReference type="Gene3D" id="2.30.40.10">
    <property type="entry name" value="Urease, subunit C, domain 1"/>
    <property type="match status" value="1"/>
</dbReference>
<dbReference type="PANTHER" id="PTHR11113:SF14">
    <property type="entry name" value="N-ACETYLGLUCOSAMINE-6-PHOSPHATE DEACETYLASE"/>
    <property type="match status" value="1"/>
</dbReference>
<evidence type="ECO:0000313" key="12">
    <source>
        <dbReference type="EMBL" id="TFD99814.1"/>
    </source>
</evidence>
<dbReference type="SUPFAM" id="SSF51338">
    <property type="entry name" value="Composite domain of metallo-dependent hydrolases"/>
    <property type="match status" value="1"/>
</dbReference>
<comment type="cofactor">
    <cofactor evidence="10">
        <name>a divalent metal cation</name>
        <dbReference type="ChEBI" id="CHEBI:60240"/>
    </cofactor>
    <text evidence="10">Binds 1 divalent metal cation per subunit.</text>
</comment>
<dbReference type="PANTHER" id="PTHR11113">
    <property type="entry name" value="N-ACETYLGLUCOSAMINE-6-PHOSPHATE DEACETYLASE"/>
    <property type="match status" value="1"/>
</dbReference>
<dbReference type="EC" id="3.5.1.25" evidence="2"/>
<reference evidence="12 13" key="1">
    <citation type="submission" date="2019-03" db="EMBL/GenBank/DDBJ databases">
        <authorList>
            <person name="Yang Y."/>
        </authorList>
    </citation>
    <scope>NUCLEOTIDE SEQUENCE [LARGE SCALE GENOMIC DNA]</scope>
    <source>
        <strain evidence="12 13">ASL-1</strain>
    </source>
</reference>
<keyword evidence="6" id="KW-0119">Carbohydrate metabolism</keyword>
<accession>A0A4Y8LCM8</accession>
<evidence type="ECO:0000256" key="9">
    <source>
        <dbReference type="PIRSR" id="PIRSR038994-1"/>
    </source>
</evidence>
<comment type="caution">
    <text evidence="12">The sequence shown here is derived from an EMBL/GenBank/DDBJ whole genome shotgun (WGS) entry which is preliminary data.</text>
</comment>
<evidence type="ECO:0000256" key="5">
    <source>
        <dbReference type="ARBA" id="ARBA00022801"/>
    </source>
</evidence>
<dbReference type="AlphaFoldDB" id="A0A4Y8LCM8"/>
<evidence type="ECO:0000259" key="11">
    <source>
        <dbReference type="Pfam" id="PF01979"/>
    </source>
</evidence>
<dbReference type="InterPro" id="IPR003764">
    <property type="entry name" value="GlcNAc_6-P_deAcase"/>
</dbReference>
<keyword evidence="13" id="KW-1185">Reference proteome</keyword>
<proteinExistence type="inferred from homology"/>
<dbReference type="GO" id="GO:0006046">
    <property type="term" value="P:N-acetylglucosamine catabolic process"/>
    <property type="evidence" value="ECO:0007669"/>
    <property type="project" value="TreeGrafter"/>
</dbReference>
<dbReference type="InterPro" id="IPR032466">
    <property type="entry name" value="Metal_Hydrolase"/>
</dbReference>
<organism evidence="12 13">
    <name type="scientific">Jeotgalibacillus salarius</name>
    <dbReference type="NCBI Taxonomy" id="546023"/>
    <lineage>
        <taxon>Bacteria</taxon>
        <taxon>Bacillati</taxon>
        <taxon>Bacillota</taxon>
        <taxon>Bacilli</taxon>
        <taxon>Bacillales</taxon>
        <taxon>Caryophanaceae</taxon>
        <taxon>Jeotgalibacillus</taxon>
    </lineage>
</organism>
<evidence type="ECO:0000256" key="6">
    <source>
        <dbReference type="ARBA" id="ARBA00023277"/>
    </source>
</evidence>
<feature type="binding site" evidence="10">
    <location>
        <position position="244"/>
    </location>
    <ligand>
        <name>Zn(2+)</name>
        <dbReference type="ChEBI" id="CHEBI:29105"/>
    </ligand>
</feature>
<dbReference type="Pfam" id="PF01979">
    <property type="entry name" value="Amidohydro_1"/>
    <property type="match status" value="1"/>
</dbReference>
<evidence type="ECO:0000256" key="3">
    <source>
        <dbReference type="ARBA" id="ARBA00018029"/>
    </source>
</evidence>
<dbReference type="InterPro" id="IPR006680">
    <property type="entry name" value="Amidohydro-rel"/>
</dbReference>
<comment type="catalytic activity">
    <reaction evidence="7">
        <text>N-acetyl-D-glucosamine 6-phosphate + H2O = D-glucosamine 6-phosphate + acetate</text>
        <dbReference type="Rhea" id="RHEA:22936"/>
        <dbReference type="ChEBI" id="CHEBI:15377"/>
        <dbReference type="ChEBI" id="CHEBI:30089"/>
        <dbReference type="ChEBI" id="CHEBI:57513"/>
        <dbReference type="ChEBI" id="CHEBI:58725"/>
        <dbReference type="EC" id="3.5.1.25"/>
    </reaction>
</comment>
<dbReference type="InterPro" id="IPR011059">
    <property type="entry name" value="Metal-dep_hydrolase_composite"/>
</dbReference>
<dbReference type="FunFam" id="3.20.20.140:FF:000004">
    <property type="entry name" value="N-acetylglucosamine-6-phosphate deacetylase"/>
    <property type="match status" value="1"/>
</dbReference>
<evidence type="ECO:0000256" key="1">
    <source>
        <dbReference type="ARBA" id="ARBA00010716"/>
    </source>
</evidence>
<dbReference type="GO" id="GO:0008448">
    <property type="term" value="F:N-acetylglucosamine-6-phosphate deacetylase activity"/>
    <property type="evidence" value="ECO:0007669"/>
    <property type="project" value="UniProtKB-EC"/>
</dbReference>
<evidence type="ECO:0000256" key="2">
    <source>
        <dbReference type="ARBA" id="ARBA00011899"/>
    </source>
</evidence>
<sequence>MIGMLRPLFGLIVPSDAMIRPSIRVYRAVNRTNTTIASNNTTLSRPITTIYKGDDLMKSDLIIQTTAETIMINNGEIAAVNDQPPDFSKPHIAIPPTYHLLPGFIDPHIHGAGGADIMDATPEALETMAKALVKEGVTSFLATTMTQTEDSMMKALKNTGEYMKQQKSGAEVLGVHLEGPFLSPEKAGAQDPDAMLTPDTELFSRFQEASDGNIKVVTAAPELENGYTFTKEVSDSGVVVSIGHSNATYDEFKQAVTAGASQVTHLYNQMSPFHHRNPGVAGGALLEKGLKAEIIADFVHSHPEAVRLAWNEKGAGLILITDAMRAKGLADGEYDLGGQQVTVKGAEARLADGTLAGSVLTMEQAIKNMMSIAVLSIEELAKITSENAARQVGVWDRKGSIEEGKDADFVVLDESYNVVMTICRGEVVYQKEGTSWM</sequence>
<evidence type="ECO:0000256" key="8">
    <source>
        <dbReference type="ARBA" id="ARBA00060590"/>
    </source>
</evidence>
<evidence type="ECO:0000256" key="4">
    <source>
        <dbReference type="ARBA" id="ARBA00022723"/>
    </source>
</evidence>
<dbReference type="CDD" id="cd00854">
    <property type="entry name" value="NagA"/>
    <property type="match status" value="1"/>
</dbReference>
<dbReference type="PIRSF" id="PIRSF038994">
    <property type="entry name" value="NagA"/>
    <property type="match status" value="1"/>
</dbReference>
<keyword evidence="5 12" id="KW-0378">Hydrolase</keyword>
<dbReference type="SUPFAM" id="SSF51556">
    <property type="entry name" value="Metallo-dependent hydrolases"/>
    <property type="match status" value="1"/>
</dbReference>
<evidence type="ECO:0000256" key="10">
    <source>
        <dbReference type="PIRSR" id="PIRSR038994-3"/>
    </source>
</evidence>
<feature type="binding site" evidence="10">
    <location>
        <position position="178"/>
    </location>
    <ligand>
        <name>Zn(2+)</name>
        <dbReference type="ChEBI" id="CHEBI:29105"/>
    </ligand>
</feature>
<feature type="domain" description="Amidohydrolase-related" evidence="11">
    <location>
        <begin position="100"/>
        <end position="428"/>
    </location>
</feature>
<evidence type="ECO:0000256" key="7">
    <source>
        <dbReference type="ARBA" id="ARBA00047647"/>
    </source>
</evidence>
<comment type="pathway">
    <text evidence="8">Amino-sugar metabolism; N-acetylneuraminate degradation; D-fructose 6-phosphate from N-acetylneuraminate: step 4/5.</text>
</comment>
<feature type="active site" description="Proton donor/acceptor" evidence="9">
    <location>
        <position position="322"/>
    </location>
</feature>
<feature type="binding site" evidence="10">
    <location>
        <position position="265"/>
    </location>
    <ligand>
        <name>Zn(2+)</name>
        <dbReference type="ChEBI" id="CHEBI:29105"/>
    </ligand>
</feature>
<dbReference type="EMBL" id="SORX01000008">
    <property type="protein sequence ID" value="TFD99814.1"/>
    <property type="molecule type" value="Genomic_DNA"/>
</dbReference>
<evidence type="ECO:0000313" key="13">
    <source>
        <dbReference type="Proteomes" id="UP000297776"/>
    </source>
</evidence>
<dbReference type="Gene3D" id="3.20.20.140">
    <property type="entry name" value="Metal-dependent hydrolases"/>
    <property type="match status" value="1"/>
</dbReference>
<comment type="similarity">
    <text evidence="1">Belongs to the metallo-dependent hydrolases superfamily. NagA family.</text>
</comment>
<gene>
    <name evidence="12" type="primary">nagA</name>
    <name evidence="12" type="ORF">E2626_13620</name>
</gene>
<dbReference type="GO" id="GO:0046872">
    <property type="term" value="F:metal ion binding"/>
    <property type="evidence" value="ECO:0007669"/>
    <property type="project" value="UniProtKB-KW"/>
</dbReference>
<dbReference type="OrthoDB" id="9776488at2"/>